<comment type="caution">
    <text evidence="10">The sequence shown here is derived from an EMBL/GenBank/DDBJ whole genome shotgun (WGS) entry which is preliminary data.</text>
</comment>
<keyword evidence="9" id="KW-1208">Phospholipid metabolism</keyword>
<evidence type="ECO:0000313" key="11">
    <source>
        <dbReference type="Proteomes" id="UP000019482"/>
    </source>
</evidence>
<evidence type="ECO:0000256" key="1">
    <source>
        <dbReference type="ARBA" id="ARBA00022490"/>
    </source>
</evidence>
<dbReference type="GO" id="GO:0050492">
    <property type="term" value="F:glycerol-1-phosphate dehydrogenase [NAD(P)+] activity"/>
    <property type="evidence" value="ECO:0007669"/>
    <property type="project" value="UniProtKB-EC"/>
</dbReference>
<keyword evidence="5 10" id="KW-0560">Oxidoreductase</keyword>
<dbReference type="Proteomes" id="UP000019482">
    <property type="component" value="Unassembled WGS sequence"/>
</dbReference>
<dbReference type="EC" id="1.1.1.261" evidence="10"/>
<dbReference type="OrthoDB" id="9763580at2"/>
<evidence type="ECO:0000313" key="10">
    <source>
        <dbReference type="EMBL" id="CDL91937.1"/>
    </source>
</evidence>
<keyword evidence="7" id="KW-0443">Lipid metabolism</keyword>
<dbReference type="GeneID" id="29418661"/>
<evidence type="ECO:0000256" key="8">
    <source>
        <dbReference type="ARBA" id="ARBA00023209"/>
    </source>
</evidence>
<protein>
    <submittedName>
        <fullName evidence="10">Glycerol-1-phosphate dehydrogenase [NAD(P)]</fullName>
        <ecNumber evidence="10">1.1.1.261</ecNumber>
    </submittedName>
</protein>
<dbReference type="CDD" id="cd08175">
    <property type="entry name" value="G1PDH"/>
    <property type="match status" value="1"/>
</dbReference>
<dbReference type="GO" id="GO:0008654">
    <property type="term" value="P:phospholipid biosynthetic process"/>
    <property type="evidence" value="ECO:0007669"/>
    <property type="project" value="UniProtKB-KW"/>
</dbReference>
<dbReference type="Pfam" id="PF13685">
    <property type="entry name" value="Fe-ADH_2"/>
    <property type="match status" value="1"/>
</dbReference>
<dbReference type="Gene3D" id="1.20.1090.10">
    <property type="entry name" value="Dehydroquinate synthase-like - alpha domain"/>
    <property type="match status" value="1"/>
</dbReference>
<keyword evidence="4" id="KW-0521">NADP</keyword>
<dbReference type="Gene3D" id="3.40.50.1970">
    <property type="match status" value="1"/>
</dbReference>
<keyword evidence="1" id="KW-0963">Cytoplasm</keyword>
<evidence type="ECO:0000256" key="5">
    <source>
        <dbReference type="ARBA" id="ARBA00023002"/>
    </source>
</evidence>
<evidence type="ECO:0000256" key="2">
    <source>
        <dbReference type="ARBA" id="ARBA00022516"/>
    </source>
</evidence>
<dbReference type="EMBL" id="CBXI010000036">
    <property type="protein sequence ID" value="CDL91937.1"/>
    <property type="molecule type" value="Genomic_DNA"/>
</dbReference>
<reference evidence="10 11" key="1">
    <citation type="journal article" date="2015" name="Genome Announc.">
        <title>Draft Genome Sequence of Clostridium tyrobutyricum Strain DIVETGP, Isolated from Cow's Milk for Grana Padano Production.</title>
        <authorList>
            <person name="Soggiu A."/>
            <person name="Piras C."/>
            <person name="Gaiarsa S."/>
            <person name="Sassera D."/>
            <person name="Roncada P."/>
            <person name="Bendixen E."/>
            <person name="Brasca M."/>
            <person name="Bonizzi L."/>
        </authorList>
    </citation>
    <scope>NUCLEOTIDE SEQUENCE [LARGE SCALE GENOMIC DNA]</scope>
    <source>
        <strain evidence="10 11">DIVETGP</strain>
    </source>
</reference>
<keyword evidence="2" id="KW-0444">Lipid biosynthesis</keyword>
<dbReference type="InterPro" id="IPR016205">
    <property type="entry name" value="Glycerol_DH"/>
</dbReference>
<keyword evidence="11" id="KW-1185">Reference proteome</keyword>
<evidence type="ECO:0000256" key="3">
    <source>
        <dbReference type="ARBA" id="ARBA00022723"/>
    </source>
</evidence>
<dbReference type="PANTHER" id="PTHR43616:SF5">
    <property type="entry name" value="GLYCEROL DEHYDROGENASE 1"/>
    <property type="match status" value="1"/>
</dbReference>
<name>W6NIS6_CLOTY</name>
<dbReference type="GO" id="GO:0046872">
    <property type="term" value="F:metal ion binding"/>
    <property type="evidence" value="ECO:0007669"/>
    <property type="project" value="UniProtKB-KW"/>
</dbReference>
<keyword evidence="6" id="KW-0520">NAD</keyword>
<dbReference type="RefSeq" id="WP_017895301.1">
    <property type="nucleotide sequence ID" value="NZ_CBXI010000036.1"/>
</dbReference>
<organism evidence="10 11">
    <name type="scientific">Clostridium tyrobutyricum DIVETGP</name>
    <dbReference type="NCBI Taxonomy" id="1408889"/>
    <lineage>
        <taxon>Bacteria</taxon>
        <taxon>Bacillati</taxon>
        <taxon>Bacillota</taxon>
        <taxon>Clostridia</taxon>
        <taxon>Eubacteriales</taxon>
        <taxon>Clostridiaceae</taxon>
        <taxon>Clostridium</taxon>
    </lineage>
</organism>
<evidence type="ECO:0000256" key="4">
    <source>
        <dbReference type="ARBA" id="ARBA00022857"/>
    </source>
</evidence>
<dbReference type="InterPro" id="IPR032837">
    <property type="entry name" value="G1PDH"/>
</dbReference>
<evidence type="ECO:0000256" key="9">
    <source>
        <dbReference type="ARBA" id="ARBA00023264"/>
    </source>
</evidence>
<dbReference type="GO" id="GO:0005829">
    <property type="term" value="C:cytosol"/>
    <property type="evidence" value="ECO:0007669"/>
    <property type="project" value="TreeGrafter"/>
</dbReference>
<dbReference type="PANTHER" id="PTHR43616">
    <property type="entry name" value="GLYCEROL DEHYDROGENASE"/>
    <property type="match status" value="1"/>
</dbReference>
<proteinExistence type="predicted"/>
<dbReference type="SUPFAM" id="SSF56796">
    <property type="entry name" value="Dehydroquinate synthase-like"/>
    <property type="match status" value="1"/>
</dbReference>
<gene>
    <name evidence="10" type="ORF">CTDIVETGP_2007</name>
</gene>
<evidence type="ECO:0000256" key="7">
    <source>
        <dbReference type="ARBA" id="ARBA00023098"/>
    </source>
</evidence>
<sequence>MKNSSDITIEHMPGLDYKCSCGKSHKVRIKNISIGKEILNQLPDLIRDYENKKVFIVEDKHTFQVAGEKVQKILNNKFKVTKYIFDDEHLVPNEITLGRLMMKIPQDTALIIAVGSGTINDISRFISCKIGIPYVIVGTAPSMDGYASVVSPLVCDGVKITYDAVYPMSIVADIDIMKRAPMQMIQAGLGDILGKYTALADWHLANTLKNEHFCTEIESLVLHSLKKCEEAAPGLTTRNENTVKNIIDSLILSGIAIGMVGLSRPASGSEHQLSHCYEMIFMNRGGTTKWLHGNTVGVGVGAAAYGYKYLENIDINEVLKKGEYLHLDRSKWRQNIKDVYTKSAENIIEFKEKSIDFKIEDRRSNMEKIVEKWDRIQSICHMNVPEPEKIIDILKKADAVWNPKDIGLDRELFRKSFIAAKDMRNRYGVFQLLEDIGELDKAADFAADIYYR</sequence>
<dbReference type="AlphaFoldDB" id="W6NIS6"/>
<keyword evidence="3" id="KW-0479">Metal-binding</keyword>
<keyword evidence="8" id="KW-0594">Phospholipid biosynthesis</keyword>
<evidence type="ECO:0000256" key="6">
    <source>
        <dbReference type="ARBA" id="ARBA00023027"/>
    </source>
</evidence>
<accession>W6NIS6</accession>